<dbReference type="HOGENOM" id="CLU_042576_0_1_1"/>
<evidence type="ECO:0008006" key="3">
    <source>
        <dbReference type="Google" id="ProtNLM"/>
    </source>
</evidence>
<dbReference type="InParanoid" id="G0NKW6"/>
<proteinExistence type="predicted"/>
<dbReference type="EMBL" id="GL379902">
    <property type="protein sequence ID" value="EGT33127.1"/>
    <property type="molecule type" value="Genomic_DNA"/>
</dbReference>
<keyword evidence="2" id="KW-1185">Reference proteome</keyword>
<dbReference type="FunCoup" id="G0NKW6">
    <property type="interactions" value="1391"/>
</dbReference>
<accession>G0NKW6</accession>
<evidence type="ECO:0000313" key="1">
    <source>
        <dbReference type="EMBL" id="EGT33127.1"/>
    </source>
</evidence>
<name>G0NKW6_CAEBE</name>
<dbReference type="OMA" id="RNDGILE"/>
<dbReference type="InterPro" id="IPR021942">
    <property type="entry name" value="DUF3557"/>
</dbReference>
<dbReference type="PANTHER" id="PTHR31379:SF1">
    <property type="entry name" value="F-BOX C PROTEIN-RELATED"/>
    <property type="match status" value="1"/>
</dbReference>
<protein>
    <recommendedName>
        <fullName evidence="3">F-box domain-containing protein</fullName>
    </recommendedName>
</protein>
<evidence type="ECO:0000313" key="2">
    <source>
        <dbReference type="Proteomes" id="UP000008068"/>
    </source>
</evidence>
<dbReference type="PANTHER" id="PTHR31379">
    <property type="entry name" value="F-BOX C PROTEIN-RELATED-RELATED"/>
    <property type="match status" value="1"/>
</dbReference>
<dbReference type="Proteomes" id="UP000008068">
    <property type="component" value="Unassembled WGS sequence"/>
</dbReference>
<organism evidence="2">
    <name type="scientific">Caenorhabditis brenneri</name>
    <name type="common">Nematode worm</name>
    <dbReference type="NCBI Taxonomy" id="135651"/>
    <lineage>
        <taxon>Eukaryota</taxon>
        <taxon>Metazoa</taxon>
        <taxon>Ecdysozoa</taxon>
        <taxon>Nematoda</taxon>
        <taxon>Chromadorea</taxon>
        <taxon>Rhabditida</taxon>
        <taxon>Rhabditina</taxon>
        <taxon>Rhabditomorpha</taxon>
        <taxon>Rhabditoidea</taxon>
        <taxon>Rhabditidae</taxon>
        <taxon>Peloderinae</taxon>
        <taxon>Caenorhabditis</taxon>
    </lineage>
</organism>
<dbReference type="OrthoDB" id="5907353at2759"/>
<dbReference type="AlphaFoldDB" id="G0NKW6"/>
<sequence length="463" mass="54209">MISKPMTYDCLRTVLSYIEPNKRIQCAIQISSIRKLEKTLPLRIRKLSFSENFFVINQTEYLFGVFRHYDSQETPQFIQSQNEKGGCKYDIDKYGFEDKDTWNKPMPGDIVMNAQEVEEPRRDINTIRVREQEIRELEMELPGLHNKITLWQAQKEYISEEQAVLLRSNAIQAKWQIDQKMEEIERAHYEIQCYKCFRDNTPPPFESFIQLRLCDEETRFDATFTNQKFERLVCNKTLPDAMRAVLKLIFENRQHPVQVTKTDVDQDHILRLPSDFKMNLRCLSVRGVLGKVCDPLSSIIDAACLPLEKVYVESDAGFINDFQPELARTAKKLIIGNHWDIDIEWLPVFRTLQNQYVKMLDDTLPAADFIELIRSWLQEGKRVGTTFIFCGQTQPPTELFEAAEQQFPRTHREDRSITIPMTSFSKIQVSHYRNDGILEMKVLSVESIEVSVVTEKFYSTSIN</sequence>
<reference evidence="2" key="1">
    <citation type="submission" date="2011-07" db="EMBL/GenBank/DDBJ databases">
        <authorList>
            <consortium name="Caenorhabditis brenneri Sequencing and Analysis Consortium"/>
            <person name="Wilson R.K."/>
        </authorList>
    </citation>
    <scope>NUCLEOTIDE SEQUENCE [LARGE SCALE GENOMIC DNA]</scope>
    <source>
        <strain evidence="2">PB2801</strain>
    </source>
</reference>
<dbReference type="Pfam" id="PF12078">
    <property type="entry name" value="DUF3557"/>
    <property type="match status" value="1"/>
</dbReference>
<dbReference type="eggNOG" id="ENOG502TJRA">
    <property type="taxonomic scope" value="Eukaryota"/>
</dbReference>
<gene>
    <name evidence="1" type="ORF">CAEBREN_23241</name>
</gene>